<dbReference type="AlphaFoldDB" id="A0A0D6ETY3"/>
<dbReference type="InterPro" id="IPR002634">
    <property type="entry name" value="BolA"/>
</dbReference>
<evidence type="ECO:0000313" key="3">
    <source>
        <dbReference type="EMBL" id="CEZ19071.1"/>
    </source>
</evidence>
<dbReference type="PIRSF" id="PIRSF003113">
    <property type="entry name" value="BolA"/>
    <property type="match status" value="1"/>
</dbReference>
<dbReference type="HOGENOM" id="CLU_109462_4_1_4"/>
<dbReference type="RefSeq" id="WP_046486874.1">
    <property type="nucleotide sequence ID" value="NZ_CP040978.1"/>
</dbReference>
<dbReference type="Proteomes" id="UP000064007">
    <property type="component" value="Chromosome 1"/>
</dbReference>
<dbReference type="OrthoDB" id="9801469at2"/>
<dbReference type="KEGG" id="mbat:BN1208_0176"/>
<dbReference type="Pfam" id="PF01722">
    <property type="entry name" value="BolA"/>
    <property type="match status" value="1"/>
</dbReference>
<dbReference type="EMBL" id="LN827929">
    <property type="protein sequence ID" value="CEZ19071.1"/>
    <property type="molecule type" value="Genomic_DNA"/>
</dbReference>
<dbReference type="InterPro" id="IPR050961">
    <property type="entry name" value="BolA/IbaG_stress_morph_reg"/>
</dbReference>
<evidence type="ECO:0000256" key="1">
    <source>
        <dbReference type="ARBA" id="ARBA00005578"/>
    </source>
</evidence>
<evidence type="ECO:0000256" key="2">
    <source>
        <dbReference type="RuleBase" id="RU003860"/>
    </source>
</evidence>
<dbReference type="Gene3D" id="3.30.300.90">
    <property type="entry name" value="BolA-like"/>
    <property type="match status" value="1"/>
</dbReference>
<dbReference type="InterPro" id="IPR036065">
    <property type="entry name" value="BolA-like_sf"/>
</dbReference>
<evidence type="ECO:0000313" key="4">
    <source>
        <dbReference type="Proteomes" id="UP000064007"/>
    </source>
</evidence>
<keyword evidence="4" id="KW-1185">Reference proteome</keyword>
<reference evidence="4" key="1">
    <citation type="submission" date="2014-12" db="EMBL/GenBank/DDBJ databases">
        <authorList>
            <person name="Salcher M.M."/>
        </authorList>
    </citation>
    <scope>NUCLEOTIDE SEQUENCE [LARGE SCALE GENOMIC DNA]</scope>
    <source>
        <strain evidence="4">MMS-10A-171</strain>
    </source>
</reference>
<organism evidence="3 4">
    <name type="scientific">Candidatus Methylopumilus planktonicus</name>
    <dbReference type="NCBI Taxonomy" id="1581557"/>
    <lineage>
        <taxon>Bacteria</taxon>
        <taxon>Pseudomonadati</taxon>
        <taxon>Pseudomonadota</taxon>
        <taxon>Betaproteobacteria</taxon>
        <taxon>Nitrosomonadales</taxon>
        <taxon>Methylophilaceae</taxon>
        <taxon>Candidatus Methylopumilus</taxon>
    </lineage>
</organism>
<dbReference type="PANTHER" id="PTHR46229">
    <property type="entry name" value="BOLA TRANSCRIPTION REGULATOR"/>
    <property type="match status" value="1"/>
</dbReference>
<dbReference type="SUPFAM" id="SSF82657">
    <property type="entry name" value="BolA-like"/>
    <property type="match status" value="1"/>
</dbReference>
<accession>A0A0D6ETY3</accession>
<name>A0A0D6ETY3_9PROT</name>
<dbReference type="GeneID" id="99989517"/>
<proteinExistence type="inferred from homology"/>
<dbReference type="STRING" id="1581557.BN1208_0176"/>
<protein>
    <submittedName>
        <fullName evidence="3">Uncharacterized protein</fullName>
    </submittedName>
</protein>
<dbReference type="PANTHER" id="PTHR46229:SF2">
    <property type="entry name" value="BOLA-LIKE PROTEIN 1"/>
    <property type="match status" value="1"/>
</dbReference>
<gene>
    <name evidence="3" type="ORF">BN1208_0176</name>
</gene>
<comment type="similarity">
    <text evidence="1 2">Belongs to the BolA/IbaG family.</text>
</comment>
<sequence>MTADDIKQSIIVKLECEFIEILGEDGTHFEGTIVSRLFEGLNRVKQHQMVFNALGDKMKSDIHALSMKTYTLNEWNQLKT</sequence>